<sequence length="180" mass="20226">MLNKRTTEVYALGAVEIKIKEGDTNVGFAIGRTREANTPYIFSVKITKSKHKGTMRTTKHLSSPRSRPSCHLYKSSCQSLTRKQSVPDKTMKQHHHMNINKSPGFHLTKSTEMATGHQEDFKAKWMGRRNAPISPATMVVAGIVTAAAVGYFYYANKKRESVDGNRRYPENTPPPLARHP</sequence>
<reference evidence="1 2" key="2">
    <citation type="journal article" date="2022" name="Mol. Ecol. Resour.">
        <title>The genomes of chicory, endive, great burdock and yacon provide insights into Asteraceae paleo-polyploidization history and plant inulin production.</title>
        <authorList>
            <person name="Fan W."/>
            <person name="Wang S."/>
            <person name="Wang H."/>
            <person name="Wang A."/>
            <person name="Jiang F."/>
            <person name="Liu H."/>
            <person name="Zhao H."/>
            <person name="Xu D."/>
            <person name="Zhang Y."/>
        </authorList>
    </citation>
    <scope>NUCLEOTIDE SEQUENCE [LARGE SCALE GENOMIC DNA]</scope>
    <source>
        <strain evidence="2">cv. Punajuju</strain>
        <tissue evidence="1">Leaves</tissue>
    </source>
</reference>
<organism evidence="1 2">
    <name type="scientific">Cichorium intybus</name>
    <name type="common">Chicory</name>
    <dbReference type="NCBI Taxonomy" id="13427"/>
    <lineage>
        <taxon>Eukaryota</taxon>
        <taxon>Viridiplantae</taxon>
        <taxon>Streptophyta</taxon>
        <taxon>Embryophyta</taxon>
        <taxon>Tracheophyta</taxon>
        <taxon>Spermatophyta</taxon>
        <taxon>Magnoliopsida</taxon>
        <taxon>eudicotyledons</taxon>
        <taxon>Gunneridae</taxon>
        <taxon>Pentapetalae</taxon>
        <taxon>asterids</taxon>
        <taxon>campanulids</taxon>
        <taxon>Asterales</taxon>
        <taxon>Asteraceae</taxon>
        <taxon>Cichorioideae</taxon>
        <taxon>Cichorieae</taxon>
        <taxon>Cichoriinae</taxon>
        <taxon>Cichorium</taxon>
    </lineage>
</organism>
<reference evidence="2" key="1">
    <citation type="journal article" date="2022" name="Mol. Ecol. Resour.">
        <title>The genomes of chicory, endive, great burdock and yacon provide insights into Asteraceae palaeo-polyploidization history and plant inulin production.</title>
        <authorList>
            <person name="Fan W."/>
            <person name="Wang S."/>
            <person name="Wang H."/>
            <person name="Wang A."/>
            <person name="Jiang F."/>
            <person name="Liu H."/>
            <person name="Zhao H."/>
            <person name="Xu D."/>
            <person name="Zhang Y."/>
        </authorList>
    </citation>
    <scope>NUCLEOTIDE SEQUENCE [LARGE SCALE GENOMIC DNA]</scope>
    <source>
        <strain evidence="2">cv. Punajuju</strain>
    </source>
</reference>
<evidence type="ECO:0000313" key="1">
    <source>
        <dbReference type="EMBL" id="KAI3788636.1"/>
    </source>
</evidence>
<evidence type="ECO:0000313" key="2">
    <source>
        <dbReference type="Proteomes" id="UP001055811"/>
    </source>
</evidence>
<gene>
    <name evidence="1" type="ORF">L2E82_01408</name>
</gene>
<dbReference type="EMBL" id="CM042009">
    <property type="protein sequence ID" value="KAI3788636.1"/>
    <property type="molecule type" value="Genomic_DNA"/>
</dbReference>
<dbReference type="Proteomes" id="UP001055811">
    <property type="component" value="Linkage Group LG01"/>
</dbReference>
<name>A0ACB9H034_CICIN</name>
<comment type="caution">
    <text evidence="1">The sequence shown here is derived from an EMBL/GenBank/DDBJ whole genome shotgun (WGS) entry which is preliminary data.</text>
</comment>
<protein>
    <submittedName>
        <fullName evidence="1">Uncharacterized protein</fullName>
    </submittedName>
</protein>
<accession>A0ACB9H034</accession>
<keyword evidence="2" id="KW-1185">Reference proteome</keyword>
<proteinExistence type="predicted"/>